<keyword evidence="1" id="KW-0732">Signal</keyword>
<sequence length="193" mass="20210">MLATILLQTLPLVPAVLAGTVQYPEVVPGPGLPSLESLGLTSEQLYTMEPASPGISLAHLIPSIREIADKVADTEVNARASLAPMFTPICATDSGAYTDVNNLMACERYLARIGSNDCTVPSGFKTVRYCFAGDADVNGLSTTGKSLTSTCASVAHAVRWIMNNCRRANKAAGSEAAFGNGDIIVTGVNRNFS</sequence>
<dbReference type="OMA" id="NLMACER"/>
<feature type="chain" id="PRO_5014639939" description="Secreted protein" evidence="1">
    <location>
        <begin position="19"/>
        <end position="193"/>
    </location>
</feature>
<reference evidence="2 3" key="1">
    <citation type="journal article" date="2016" name="Appl. Microbiol. Biotechnol.">
        <title>Characterization of T-DNA insertion mutants with decreased virulence in the entomopathogenic fungus Beauveria bassiana JEF-007.</title>
        <authorList>
            <person name="Kim S."/>
            <person name="Lee S.J."/>
            <person name="Nai Y.S."/>
            <person name="Yu J.S."/>
            <person name="Lee M.R."/>
            <person name="Yang Y.T."/>
            <person name="Kim J.S."/>
        </authorList>
    </citation>
    <scope>NUCLEOTIDE SEQUENCE [LARGE SCALE GENOMIC DNA]</scope>
    <source>
        <strain evidence="2 3">JEF-007</strain>
    </source>
</reference>
<feature type="signal peptide" evidence="1">
    <location>
        <begin position="1"/>
        <end position="18"/>
    </location>
</feature>
<dbReference type="PANTHER" id="PTHR39603">
    <property type="entry name" value="CYANOVIRIN-N DOMAIN-CONTAINING PROTEIN"/>
    <property type="match status" value="1"/>
</dbReference>
<evidence type="ECO:0000313" key="3">
    <source>
        <dbReference type="Proteomes" id="UP000235728"/>
    </source>
</evidence>
<proteinExistence type="predicted"/>
<evidence type="ECO:0000256" key="1">
    <source>
        <dbReference type="SAM" id="SignalP"/>
    </source>
</evidence>
<dbReference type="Proteomes" id="UP000235728">
    <property type="component" value="Unassembled WGS sequence"/>
</dbReference>
<accession>A0A2N6P141</accession>
<organism evidence="2 3">
    <name type="scientific">Beauveria bassiana</name>
    <name type="common">White muscardine disease fungus</name>
    <name type="synonym">Tritirachium shiotae</name>
    <dbReference type="NCBI Taxonomy" id="176275"/>
    <lineage>
        <taxon>Eukaryota</taxon>
        <taxon>Fungi</taxon>
        <taxon>Dikarya</taxon>
        <taxon>Ascomycota</taxon>
        <taxon>Pezizomycotina</taxon>
        <taxon>Sordariomycetes</taxon>
        <taxon>Hypocreomycetidae</taxon>
        <taxon>Hypocreales</taxon>
        <taxon>Cordycipitaceae</taxon>
        <taxon>Beauveria</taxon>
    </lineage>
</organism>
<protein>
    <recommendedName>
        <fullName evidence="4">Secreted protein</fullName>
    </recommendedName>
</protein>
<dbReference type="EMBL" id="MRVG01000001">
    <property type="protein sequence ID" value="PMB73247.1"/>
    <property type="molecule type" value="Genomic_DNA"/>
</dbReference>
<name>A0A2N6P141_BEABA</name>
<gene>
    <name evidence="2" type="ORF">BM221_000668</name>
</gene>
<evidence type="ECO:0000313" key="2">
    <source>
        <dbReference type="EMBL" id="PMB73247.1"/>
    </source>
</evidence>
<dbReference type="PANTHER" id="PTHR39603:SF1">
    <property type="entry name" value="CYANOVIRIN-N DOMAIN-CONTAINING PROTEIN"/>
    <property type="match status" value="1"/>
</dbReference>
<comment type="caution">
    <text evidence="2">The sequence shown here is derived from an EMBL/GenBank/DDBJ whole genome shotgun (WGS) entry which is preliminary data.</text>
</comment>
<dbReference type="AlphaFoldDB" id="A0A2N6P141"/>
<evidence type="ECO:0008006" key="4">
    <source>
        <dbReference type="Google" id="ProtNLM"/>
    </source>
</evidence>